<sequence length="684" mass="76480">MTATAGDEGRILVTRQDVAWLAGRDLSDIVANNRAFDAVWYAARNADSIPDGMTAERHFCMTAPFGVPPANPLPRGEDDAKAILATLKEPKRLSYCIPVLDRLSDLQATLTANLTSNRRFQDQIEFIVSVLSPDDPALEWVRCRFAEDLDSGYLRLIQPMTLIRWHFGRAKNSFRGRLRGTFYSSLDADNHLDPDEVSQTLDIMDKGHPAVLIHHFSGTWGDGTSGRITVPRSVYEIIGYDERFLWRQFDEMDLLISAIRRLPGIHLYRRDTENHLFSAPEAATFAEDLHFNLHLGAVGATSRAMNAKATDYVASSPELQAMTRFNTFSSFEKNEASGERREMYRDLARAAGFSYLDAAPAETIATLMRPMGDTAPPRAEADLALFGCLKNDHRFLPAFYKHYRDRGVDRFFLIDDGSDIPGPQAFSAPGVHWFQPNFGWYGTSKVLWMKALMQTYLRPGAWALMVDADEFVDLPEGLSSFADLGVLLAEQGAFYADGLLIDMVPGPGCKPDKADFVTSFDHFLMRPGPVDTGYVDAVSWGFGERPDISWAVDLRHHLLGTLDSLRKLPFVRPTKEMRFNQGFHDLTLHDDGTTSWRAPPMPLGPAILPIRHYKLTKLSQSGTSGPGKTVQAEQDLAGYFFRTRQNILKMIESDIVDHLAQVPPGLLRRYGPQSISDLLAGKLT</sequence>
<dbReference type="SUPFAM" id="SSF53448">
    <property type="entry name" value="Nucleotide-diphospho-sugar transferases"/>
    <property type="match status" value="1"/>
</dbReference>
<dbReference type="AlphaFoldDB" id="A0A4S3MIK5"/>
<reference evidence="1 2" key="1">
    <citation type="submission" date="2019-04" db="EMBL/GenBank/DDBJ databases">
        <title>Draft genome sequence of Gemmobacter aestuarii sp. nov.</title>
        <authorList>
            <person name="Hameed A."/>
            <person name="Lin S.-Y."/>
            <person name="Shahina M."/>
            <person name="Lai W.-A."/>
            <person name="Young C.-C."/>
        </authorList>
    </citation>
    <scope>NUCLEOTIDE SEQUENCE [LARGE SCALE GENOMIC DNA]</scope>
    <source>
        <strain evidence="1 2">CC-PW-75</strain>
    </source>
</reference>
<organism evidence="1 2">
    <name type="scientific">Aliigemmobacter aestuarii</name>
    <dbReference type="NCBI Taxonomy" id="1445661"/>
    <lineage>
        <taxon>Bacteria</taxon>
        <taxon>Pseudomonadati</taxon>
        <taxon>Pseudomonadota</taxon>
        <taxon>Alphaproteobacteria</taxon>
        <taxon>Rhodobacterales</taxon>
        <taxon>Paracoccaceae</taxon>
        <taxon>Aliigemmobacter</taxon>
    </lineage>
</organism>
<protein>
    <submittedName>
        <fullName evidence="1">Glycosyltransferase family 2 protein</fullName>
    </submittedName>
</protein>
<evidence type="ECO:0000313" key="1">
    <source>
        <dbReference type="EMBL" id="THD80840.1"/>
    </source>
</evidence>
<proteinExistence type="predicted"/>
<keyword evidence="2" id="KW-1185">Reference proteome</keyword>
<evidence type="ECO:0000313" key="2">
    <source>
        <dbReference type="Proteomes" id="UP000309450"/>
    </source>
</evidence>
<dbReference type="GO" id="GO:0016740">
    <property type="term" value="F:transferase activity"/>
    <property type="evidence" value="ECO:0007669"/>
    <property type="project" value="UniProtKB-KW"/>
</dbReference>
<dbReference type="Proteomes" id="UP000309450">
    <property type="component" value="Unassembled WGS sequence"/>
</dbReference>
<keyword evidence="1" id="KW-0808">Transferase</keyword>
<dbReference type="RefSeq" id="WP_136395996.1">
    <property type="nucleotide sequence ID" value="NZ_SSND01000008.1"/>
</dbReference>
<accession>A0A4S3MIK5</accession>
<name>A0A4S3MIK5_9RHOB</name>
<comment type="caution">
    <text evidence="1">The sequence shown here is derived from an EMBL/GenBank/DDBJ whole genome shotgun (WGS) entry which is preliminary data.</text>
</comment>
<dbReference type="InterPro" id="IPR029044">
    <property type="entry name" value="Nucleotide-diphossugar_trans"/>
</dbReference>
<dbReference type="Pfam" id="PF13704">
    <property type="entry name" value="Glyco_tranf_2_4"/>
    <property type="match status" value="1"/>
</dbReference>
<dbReference type="EMBL" id="SSND01000008">
    <property type="protein sequence ID" value="THD80840.1"/>
    <property type="molecule type" value="Genomic_DNA"/>
</dbReference>
<gene>
    <name evidence="1" type="ORF">E7811_17590</name>
</gene>
<dbReference type="OrthoDB" id="9802649at2"/>